<evidence type="ECO:0000313" key="2">
    <source>
        <dbReference type="EMBL" id="RDX50853.1"/>
    </source>
</evidence>
<reference evidence="2 3" key="1">
    <citation type="journal article" date="2018" name="Biotechnol. Biofuels">
        <title>Integrative visual omics of the white-rot fungus Polyporus brumalis exposes the biotechnological potential of its oxidative enzymes for delignifying raw plant biomass.</title>
        <authorList>
            <person name="Miyauchi S."/>
            <person name="Rancon A."/>
            <person name="Drula E."/>
            <person name="Hage H."/>
            <person name="Chaduli D."/>
            <person name="Favel A."/>
            <person name="Grisel S."/>
            <person name="Henrissat B."/>
            <person name="Herpoel-Gimbert I."/>
            <person name="Ruiz-Duenas F.J."/>
            <person name="Chevret D."/>
            <person name="Hainaut M."/>
            <person name="Lin J."/>
            <person name="Wang M."/>
            <person name="Pangilinan J."/>
            <person name="Lipzen A."/>
            <person name="Lesage-Meessen L."/>
            <person name="Navarro D."/>
            <person name="Riley R."/>
            <person name="Grigoriev I.V."/>
            <person name="Zhou S."/>
            <person name="Raouche S."/>
            <person name="Rosso M.N."/>
        </authorList>
    </citation>
    <scope>NUCLEOTIDE SEQUENCE [LARGE SCALE GENOMIC DNA]</scope>
    <source>
        <strain evidence="2 3">BRFM 1820</strain>
    </source>
</reference>
<organism evidence="2 3">
    <name type="scientific">Lentinus brumalis</name>
    <dbReference type="NCBI Taxonomy" id="2498619"/>
    <lineage>
        <taxon>Eukaryota</taxon>
        <taxon>Fungi</taxon>
        <taxon>Dikarya</taxon>
        <taxon>Basidiomycota</taxon>
        <taxon>Agaricomycotina</taxon>
        <taxon>Agaricomycetes</taxon>
        <taxon>Polyporales</taxon>
        <taxon>Polyporaceae</taxon>
        <taxon>Lentinus</taxon>
    </lineage>
</organism>
<accession>A0A371DEB8</accession>
<evidence type="ECO:0000256" key="1">
    <source>
        <dbReference type="SAM" id="MobiDB-lite"/>
    </source>
</evidence>
<feature type="region of interest" description="Disordered" evidence="1">
    <location>
        <begin position="59"/>
        <end position="84"/>
    </location>
</feature>
<keyword evidence="3" id="KW-1185">Reference proteome</keyword>
<protein>
    <submittedName>
        <fullName evidence="2">Uncharacterized protein</fullName>
    </submittedName>
</protein>
<dbReference type="EMBL" id="KZ857397">
    <property type="protein sequence ID" value="RDX50853.1"/>
    <property type="molecule type" value="Genomic_DNA"/>
</dbReference>
<evidence type="ECO:0000313" key="3">
    <source>
        <dbReference type="Proteomes" id="UP000256964"/>
    </source>
</evidence>
<name>A0A371DEB8_9APHY</name>
<feature type="compositionally biased region" description="Polar residues" evidence="1">
    <location>
        <begin position="65"/>
        <end position="75"/>
    </location>
</feature>
<dbReference type="Proteomes" id="UP000256964">
    <property type="component" value="Unassembled WGS sequence"/>
</dbReference>
<dbReference type="AlphaFoldDB" id="A0A371DEB8"/>
<proteinExistence type="predicted"/>
<sequence>MEGGPIEGLFKVPPGLRTPQAPNSMYEVHARVLAARTKARTSVPQAPWGLGLDAERTDRERKWSLGQTDRQTRAASASEPLPRLPFQETGSFPLPLARAQPQLRTHWSWHAVSAMRAGATRCPHGPCARGVHAAAHPMPAGAFRRSTEAESRWSMVECWALGVRAGDVWMVCERVHAGSVWACGYVMGHGGSRCAWPRCSLLRRVRPRAGRAGGL</sequence>
<gene>
    <name evidence="2" type="ORF">OH76DRAFT_367303</name>
</gene>